<accession>A0A921LBV2</accession>
<reference evidence="2" key="2">
    <citation type="submission" date="2021-09" db="EMBL/GenBank/DDBJ databases">
        <authorList>
            <person name="Gilroy R."/>
        </authorList>
    </citation>
    <scope>NUCLEOTIDE SEQUENCE</scope>
    <source>
        <strain evidence="2">CHK55-1828</strain>
    </source>
</reference>
<protein>
    <recommendedName>
        <fullName evidence="1">Exodeoxyribonuclease X-like C-terminal domain-containing protein</fullName>
    </recommendedName>
</protein>
<evidence type="ECO:0000313" key="2">
    <source>
        <dbReference type="EMBL" id="HJF92126.1"/>
    </source>
</evidence>
<dbReference type="InterPro" id="IPR046768">
    <property type="entry name" value="ExoX-like_C"/>
</dbReference>
<reference evidence="2" key="1">
    <citation type="journal article" date="2021" name="PeerJ">
        <title>Extensive microbial diversity within the chicken gut microbiome revealed by metagenomics and culture.</title>
        <authorList>
            <person name="Gilroy R."/>
            <person name="Ravi A."/>
            <person name="Getino M."/>
            <person name="Pursley I."/>
            <person name="Horton D.L."/>
            <person name="Alikhan N.F."/>
            <person name="Baker D."/>
            <person name="Gharbi K."/>
            <person name="Hall N."/>
            <person name="Watson M."/>
            <person name="Adriaenssens E.M."/>
            <person name="Foster-Nyarko E."/>
            <person name="Jarju S."/>
            <person name="Secka A."/>
            <person name="Antonio M."/>
            <person name="Oren A."/>
            <person name="Chaudhuri R.R."/>
            <person name="La Ragione R."/>
            <person name="Hildebrand F."/>
            <person name="Pallen M.J."/>
        </authorList>
    </citation>
    <scope>NUCLEOTIDE SEQUENCE</scope>
    <source>
        <strain evidence="2">CHK55-1828</strain>
    </source>
</reference>
<dbReference type="RefSeq" id="WP_022020983.1">
    <property type="nucleotide sequence ID" value="NZ_DYVX01000056.1"/>
</dbReference>
<proteinExistence type="predicted"/>
<gene>
    <name evidence="2" type="ORF">K8W02_07055</name>
</gene>
<organism evidence="2 3">
    <name type="scientific">Mediterranea massiliensis</name>
    <dbReference type="NCBI Taxonomy" id="1841865"/>
    <lineage>
        <taxon>Bacteria</taxon>
        <taxon>Pseudomonadati</taxon>
        <taxon>Bacteroidota</taxon>
        <taxon>Bacteroidia</taxon>
        <taxon>Bacteroidales</taxon>
        <taxon>Bacteroidaceae</taxon>
        <taxon>Mediterranea</taxon>
    </lineage>
</organism>
<feature type="domain" description="Exodeoxyribonuclease X-like C-terminal" evidence="1">
    <location>
        <begin position="111"/>
        <end position="134"/>
    </location>
</feature>
<dbReference type="Proteomes" id="UP000717835">
    <property type="component" value="Unassembled WGS sequence"/>
</dbReference>
<name>A0A921LBV2_9BACT</name>
<sequence>MAQLKLPHLSDNEQALLYQKLNQYNRGRASYKEAGAYLLVLPREGKPLYTLWIYAPLPSRQSIFYLCDLSADIHEALRMASTLCFYSTRCLFLMEYNAKRMQSKGEDLIPFGKYRGHFLHEILNIDPAYIGWIAYKFEPRIPKQARLALIARIYYTAYQDIQRRRMYQKPTGSFLGKEGDRLENLTLTVTAVRIEDNPYRTCVRNGTPFFYVRQQLRLKDASGNCVALTVNARTASRHSCTLPATEHAFQVGETLKIASARVARTYMAGRTPYTRLHYVRLL</sequence>
<dbReference type="EMBL" id="DYVX01000056">
    <property type="protein sequence ID" value="HJF92126.1"/>
    <property type="molecule type" value="Genomic_DNA"/>
</dbReference>
<dbReference type="AlphaFoldDB" id="A0A921LBV2"/>
<comment type="caution">
    <text evidence="2">The sequence shown here is derived from an EMBL/GenBank/DDBJ whole genome shotgun (WGS) entry which is preliminary data.</text>
</comment>
<evidence type="ECO:0000313" key="3">
    <source>
        <dbReference type="Proteomes" id="UP000717835"/>
    </source>
</evidence>
<dbReference type="Pfam" id="PF20600">
    <property type="entry name" value="ExoX-like_C"/>
    <property type="match status" value="1"/>
</dbReference>
<evidence type="ECO:0000259" key="1">
    <source>
        <dbReference type="Pfam" id="PF20600"/>
    </source>
</evidence>